<dbReference type="EMBL" id="KN838718">
    <property type="protein sequence ID" value="KIJ96555.1"/>
    <property type="molecule type" value="Genomic_DNA"/>
</dbReference>
<gene>
    <name evidence="1" type="ORF">K443DRAFT_282693</name>
</gene>
<protein>
    <submittedName>
        <fullName evidence="1">Unplaced genomic scaffold K443scaffold_183, whole genome shotgun sequence</fullName>
    </submittedName>
</protein>
<keyword evidence="2" id="KW-1185">Reference proteome</keyword>
<organism evidence="1 2">
    <name type="scientific">Laccaria amethystina LaAM-08-1</name>
    <dbReference type="NCBI Taxonomy" id="1095629"/>
    <lineage>
        <taxon>Eukaryota</taxon>
        <taxon>Fungi</taxon>
        <taxon>Dikarya</taxon>
        <taxon>Basidiomycota</taxon>
        <taxon>Agaricomycotina</taxon>
        <taxon>Agaricomycetes</taxon>
        <taxon>Agaricomycetidae</taxon>
        <taxon>Agaricales</taxon>
        <taxon>Agaricineae</taxon>
        <taxon>Hydnangiaceae</taxon>
        <taxon>Laccaria</taxon>
    </lineage>
</organism>
<reference evidence="2" key="2">
    <citation type="submission" date="2015-01" db="EMBL/GenBank/DDBJ databases">
        <title>Evolutionary Origins and Diversification of the Mycorrhizal Mutualists.</title>
        <authorList>
            <consortium name="DOE Joint Genome Institute"/>
            <consortium name="Mycorrhizal Genomics Consortium"/>
            <person name="Kohler A."/>
            <person name="Kuo A."/>
            <person name="Nagy L.G."/>
            <person name="Floudas D."/>
            <person name="Copeland A."/>
            <person name="Barry K.W."/>
            <person name="Cichocki N."/>
            <person name="Veneault-Fourrey C."/>
            <person name="LaButti K."/>
            <person name="Lindquist E.A."/>
            <person name="Lipzen A."/>
            <person name="Lundell T."/>
            <person name="Morin E."/>
            <person name="Murat C."/>
            <person name="Riley R."/>
            <person name="Ohm R."/>
            <person name="Sun H."/>
            <person name="Tunlid A."/>
            <person name="Henrissat B."/>
            <person name="Grigoriev I.V."/>
            <person name="Hibbett D.S."/>
            <person name="Martin F."/>
        </authorList>
    </citation>
    <scope>NUCLEOTIDE SEQUENCE [LARGE SCALE GENOMIC DNA]</scope>
    <source>
        <strain evidence="2">LaAM-08-1</strain>
    </source>
</reference>
<name>A0A0C9WVN6_9AGAR</name>
<sequence>MNTNVTWANAVHTTCYVGSAFPRRLKESGPSLGGCWLMRTPFPQRAGPVLIANHVWSTERRHSRSYRMQRRGHSTLFIQDSPSTMFSRSNVRSRLCGLHCVPRRPHCDLVLPVEPAADVNRESHL</sequence>
<dbReference type="HOGENOM" id="CLU_1992968_0_0_1"/>
<dbReference type="Proteomes" id="UP000054477">
    <property type="component" value="Unassembled WGS sequence"/>
</dbReference>
<evidence type="ECO:0000313" key="2">
    <source>
        <dbReference type="Proteomes" id="UP000054477"/>
    </source>
</evidence>
<accession>A0A0C9WVN6</accession>
<reference evidence="1 2" key="1">
    <citation type="submission" date="2014-04" db="EMBL/GenBank/DDBJ databases">
        <authorList>
            <consortium name="DOE Joint Genome Institute"/>
            <person name="Kuo A."/>
            <person name="Kohler A."/>
            <person name="Nagy L.G."/>
            <person name="Floudas D."/>
            <person name="Copeland A."/>
            <person name="Barry K.W."/>
            <person name="Cichocki N."/>
            <person name="Veneault-Fourrey C."/>
            <person name="LaButti K."/>
            <person name="Lindquist E.A."/>
            <person name="Lipzen A."/>
            <person name="Lundell T."/>
            <person name="Morin E."/>
            <person name="Murat C."/>
            <person name="Sun H."/>
            <person name="Tunlid A."/>
            <person name="Henrissat B."/>
            <person name="Grigoriev I.V."/>
            <person name="Hibbett D.S."/>
            <person name="Martin F."/>
            <person name="Nordberg H.P."/>
            <person name="Cantor M.N."/>
            <person name="Hua S.X."/>
        </authorList>
    </citation>
    <scope>NUCLEOTIDE SEQUENCE [LARGE SCALE GENOMIC DNA]</scope>
    <source>
        <strain evidence="1 2">LaAM-08-1</strain>
    </source>
</reference>
<evidence type="ECO:0000313" key="1">
    <source>
        <dbReference type="EMBL" id="KIJ96555.1"/>
    </source>
</evidence>
<proteinExistence type="predicted"/>
<dbReference type="AlphaFoldDB" id="A0A0C9WVN6"/>